<evidence type="ECO:0000313" key="3">
    <source>
        <dbReference type="EMBL" id="MDI3422114.1"/>
    </source>
</evidence>
<dbReference type="Pfam" id="PF13560">
    <property type="entry name" value="HTH_31"/>
    <property type="match status" value="1"/>
</dbReference>
<keyword evidence="4" id="KW-1185">Reference proteome</keyword>
<organism evidence="3 4">
    <name type="scientific">Streptomyces luteolus</name>
    <dbReference type="NCBI Taxonomy" id="3043615"/>
    <lineage>
        <taxon>Bacteria</taxon>
        <taxon>Bacillati</taxon>
        <taxon>Actinomycetota</taxon>
        <taxon>Actinomycetes</taxon>
        <taxon>Kitasatosporales</taxon>
        <taxon>Streptomycetaceae</taxon>
        <taxon>Streptomyces</taxon>
    </lineage>
</organism>
<proteinExistence type="predicted"/>
<comment type="caution">
    <text evidence="3">The sequence shown here is derived from an EMBL/GenBank/DDBJ whole genome shotgun (WGS) entry which is preliminary data.</text>
</comment>
<dbReference type="EMBL" id="JASCIS010000032">
    <property type="protein sequence ID" value="MDI3422114.1"/>
    <property type="molecule type" value="Genomic_DNA"/>
</dbReference>
<feature type="domain" description="HTH cro/C1-type" evidence="2">
    <location>
        <begin position="38"/>
        <end position="93"/>
    </location>
</feature>
<name>A0ABT6T2N0_9ACTN</name>
<reference evidence="3 4" key="1">
    <citation type="submission" date="2023-05" db="EMBL/GenBank/DDBJ databases">
        <title>Draft genome sequence of Streptomyces sp. B-S-A12 isolated from a cave soil in Thailand.</title>
        <authorList>
            <person name="Chamroensaksri N."/>
            <person name="Muangham S."/>
        </authorList>
    </citation>
    <scope>NUCLEOTIDE SEQUENCE [LARGE SCALE GENOMIC DNA]</scope>
    <source>
        <strain evidence="3 4">B-S-A12</strain>
    </source>
</reference>
<dbReference type="SMART" id="SM00530">
    <property type="entry name" value="HTH_XRE"/>
    <property type="match status" value="1"/>
</dbReference>
<dbReference type="RefSeq" id="WP_282537975.1">
    <property type="nucleotide sequence ID" value="NZ_JASCIS010000032.1"/>
</dbReference>
<feature type="region of interest" description="Disordered" evidence="1">
    <location>
        <begin position="102"/>
        <end position="125"/>
    </location>
</feature>
<dbReference type="Gene3D" id="1.10.260.40">
    <property type="entry name" value="lambda repressor-like DNA-binding domains"/>
    <property type="match status" value="1"/>
</dbReference>
<protein>
    <submittedName>
        <fullName evidence="3">Helix-turn-helix domain-containing protein</fullName>
    </submittedName>
</protein>
<dbReference type="PROSITE" id="PS50943">
    <property type="entry name" value="HTH_CROC1"/>
    <property type="match status" value="1"/>
</dbReference>
<gene>
    <name evidence="3" type="ORF">QIT00_26780</name>
</gene>
<dbReference type="InterPro" id="IPR010982">
    <property type="entry name" value="Lambda_DNA-bd_dom_sf"/>
</dbReference>
<evidence type="ECO:0000313" key="4">
    <source>
        <dbReference type="Proteomes" id="UP001237105"/>
    </source>
</evidence>
<dbReference type="InterPro" id="IPR001387">
    <property type="entry name" value="Cro/C1-type_HTH"/>
</dbReference>
<dbReference type="CDD" id="cd00093">
    <property type="entry name" value="HTH_XRE"/>
    <property type="match status" value="1"/>
</dbReference>
<dbReference type="Proteomes" id="UP001237105">
    <property type="component" value="Unassembled WGS sequence"/>
</dbReference>
<accession>A0ABT6T2N0</accession>
<evidence type="ECO:0000259" key="2">
    <source>
        <dbReference type="PROSITE" id="PS50943"/>
    </source>
</evidence>
<sequence length="125" mass="13397">MNHSQWKTRRTRKLLGERVRESQAYLDAGHAFALGQAVHDRRTALGLSQSELARRASMTQPQISTIEGGDSVPTLPLLTRLAAALEAGLTIDLDGDASSFAFRPYGEDCEPETDPGAATSEAATA</sequence>
<evidence type="ECO:0000256" key="1">
    <source>
        <dbReference type="SAM" id="MobiDB-lite"/>
    </source>
</evidence>
<dbReference type="SUPFAM" id="SSF47413">
    <property type="entry name" value="lambda repressor-like DNA-binding domains"/>
    <property type="match status" value="1"/>
</dbReference>